<keyword evidence="3" id="KW-0808">Transferase</keyword>
<dbReference type="CDD" id="cd02440">
    <property type="entry name" value="AdoMet_MTases"/>
    <property type="match status" value="1"/>
</dbReference>
<comment type="similarity">
    <text evidence="1">Belongs to the methyltransferase superfamily.</text>
</comment>
<dbReference type="EMBL" id="JARVKF010000201">
    <property type="protein sequence ID" value="KAK9421103.1"/>
    <property type="molecule type" value="Genomic_DNA"/>
</dbReference>
<gene>
    <name evidence="5" type="ORF">SUNI508_05951</name>
</gene>
<sequence>MPEGIFGSDLLEYGPTGYIFLKAYLCRFQIMEVMEKDNPRFWKLHNVDATYWSEYIDTRPTYDHRIFDRVIDYHSTHSTRHSAALDIGTGSGSALEPLTKWFDHVVATDNDPTSLSFAKQRHSSIPVERLSYTLSSGEELLQHHSPGSFDLITCAETFPLMDTQKALANIASLLRPGGTLAIWFYGPSFFTETEYVVTCQPILDALVDCKFRPVVSGGGDARRESRKRAADGKFSWLDYIPLHANQWTDVRRHKLNTHTRLSFFTPEACNFPVEYTSNIGQDEVLNEDQDPTFWKVTWSFTKLKSSVNASFPTPNGLVGEHDRMGRLFEKLTIGMGEQGAKRTFSWPAVLITAARKVNS</sequence>
<organism evidence="5 6">
    <name type="scientific">Seiridium unicorne</name>
    <dbReference type="NCBI Taxonomy" id="138068"/>
    <lineage>
        <taxon>Eukaryota</taxon>
        <taxon>Fungi</taxon>
        <taxon>Dikarya</taxon>
        <taxon>Ascomycota</taxon>
        <taxon>Pezizomycotina</taxon>
        <taxon>Sordariomycetes</taxon>
        <taxon>Xylariomycetidae</taxon>
        <taxon>Amphisphaeriales</taxon>
        <taxon>Sporocadaceae</taxon>
        <taxon>Seiridium</taxon>
    </lineage>
</organism>
<protein>
    <submittedName>
        <fullName evidence="5">Methyltransferase domain-containing protein</fullName>
    </submittedName>
</protein>
<dbReference type="Pfam" id="PF08241">
    <property type="entry name" value="Methyltransf_11"/>
    <property type="match status" value="1"/>
</dbReference>
<dbReference type="Gene3D" id="3.40.50.150">
    <property type="entry name" value="Vaccinia Virus protein VP39"/>
    <property type="match status" value="1"/>
</dbReference>
<evidence type="ECO:0000313" key="5">
    <source>
        <dbReference type="EMBL" id="KAK9421103.1"/>
    </source>
</evidence>
<dbReference type="Proteomes" id="UP001408356">
    <property type="component" value="Unassembled WGS sequence"/>
</dbReference>
<reference evidence="5 6" key="1">
    <citation type="journal article" date="2024" name="J. Plant Pathol.">
        <title>Sequence and assembly of the genome of Seiridium unicorne, isolate CBS 538.82, causal agent of cypress canker disease.</title>
        <authorList>
            <person name="Scali E."/>
            <person name="Rocca G.D."/>
            <person name="Danti R."/>
            <person name="Garbelotto M."/>
            <person name="Barberini S."/>
            <person name="Baroncelli R."/>
            <person name="Emiliani G."/>
        </authorList>
    </citation>
    <scope>NUCLEOTIDE SEQUENCE [LARGE SCALE GENOMIC DNA]</scope>
    <source>
        <strain evidence="5 6">BM-138-508</strain>
    </source>
</reference>
<evidence type="ECO:0000259" key="4">
    <source>
        <dbReference type="Pfam" id="PF08241"/>
    </source>
</evidence>
<comment type="caution">
    <text evidence="5">The sequence shown here is derived from an EMBL/GenBank/DDBJ whole genome shotgun (WGS) entry which is preliminary data.</text>
</comment>
<dbReference type="InterPro" id="IPR029063">
    <property type="entry name" value="SAM-dependent_MTases_sf"/>
</dbReference>
<accession>A0ABR2V2G8</accession>
<evidence type="ECO:0000256" key="3">
    <source>
        <dbReference type="ARBA" id="ARBA00022679"/>
    </source>
</evidence>
<keyword evidence="2 5" id="KW-0489">Methyltransferase</keyword>
<dbReference type="InterPro" id="IPR051052">
    <property type="entry name" value="Diverse_substrate_MTase"/>
</dbReference>
<dbReference type="GO" id="GO:0008168">
    <property type="term" value="F:methyltransferase activity"/>
    <property type="evidence" value="ECO:0007669"/>
    <property type="project" value="UniProtKB-KW"/>
</dbReference>
<evidence type="ECO:0000256" key="2">
    <source>
        <dbReference type="ARBA" id="ARBA00022603"/>
    </source>
</evidence>
<feature type="domain" description="Methyltransferase type 11" evidence="4">
    <location>
        <begin position="85"/>
        <end position="182"/>
    </location>
</feature>
<dbReference type="InterPro" id="IPR013216">
    <property type="entry name" value="Methyltransf_11"/>
</dbReference>
<dbReference type="SUPFAM" id="SSF53335">
    <property type="entry name" value="S-adenosyl-L-methionine-dependent methyltransferases"/>
    <property type="match status" value="1"/>
</dbReference>
<dbReference type="PANTHER" id="PTHR44942">
    <property type="entry name" value="METHYLTRANSF_11 DOMAIN-CONTAINING PROTEIN"/>
    <property type="match status" value="1"/>
</dbReference>
<evidence type="ECO:0000256" key="1">
    <source>
        <dbReference type="ARBA" id="ARBA00008361"/>
    </source>
</evidence>
<keyword evidence="6" id="KW-1185">Reference proteome</keyword>
<evidence type="ECO:0000313" key="6">
    <source>
        <dbReference type="Proteomes" id="UP001408356"/>
    </source>
</evidence>
<name>A0ABR2V2G8_9PEZI</name>
<dbReference type="PANTHER" id="PTHR44942:SF4">
    <property type="entry name" value="METHYLTRANSFERASE TYPE 11 DOMAIN-CONTAINING PROTEIN"/>
    <property type="match status" value="1"/>
</dbReference>
<dbReference type="GO" id="GO:0032259">
    <property type="term" value="P:methylation"/>
    <property type="evidence" value="ECO:0007669"/>
    <property type="project" value="UniProtKB-KW"/>
</dbReference>
<proteinExistence type="inferred from homology"/>